<dbReference type="InterPro" id="IPR019675">
    <property type="entry name" value="DUF2550"/>
</dbReference>
<name>A0A6P2CKE1_9NOCA</name>
<keyword evidence="1" id="KW-0472">Membrane</keyword>
<evidence type="ECO:0000256" key="1">
    <source>
        <dbReference type="SAM" id="Phobius"/>
    </source>
</evidence>
<evidence type="ECO:0000313" key="2">
    <source>
        <dbReference type="EMBL" id="TXG91626.1"/>
    </source>
</evidence>
<dbReference type="Proteomes" id="UP000471120">
    <property type="component" value="Unassembled WGS sequence"/>
</dbReference>
<feature type="transmembrane region" description="Helical" evidence="1">
    <location>
        <begin position="6"/>
        <end position="24"/>
    </location>
</feature>
<evidence type="ECO:0000313" key="3">
    <source>
        <dbReference type="Proteomes" id="UP000471120"/>
    </source>
</evidence>
<keyword evidence="1" id="KW-1133">Transmembrane helix</keyword>
<gene>
    <name evidence="2" type="ORF">DW322_17295</name>
</gene>
<sequence length="149" mass="16265">MTAGTILTIVLAVLLVSLVAAFLYRLRVLHRGGTAAIMRTLPAGPGSGWRHGIVRYGESTLVFFKLSSLRPGPDARLTRGGIEVTGRRSATGNEFDIMTEDTVIVELTDSADIDGERSYEIAFDVGALTAFLSWVESRPDGRSQRRRIQ</sequence>
<dbReference type="RefSeq" id="WP_010839846.1">
    <property type="nucleotide sequence ID" value="NZ_QRCM01000001.1"/>
</dbReference>
<proteinExistence type="predicted"/>
<reference evidence="2 3" key="1">
    <citation type="submission" date="2018-07" db="EMBL/GenBank/DDBJ databases">
        <title>Genome sequence of Rhodococcus rhodnii ATCC 35071 from Rhodnius prolixus.</title>
        <authorList>
            <person name="Patel V."/>
            <person name="Vogel K.J."/>
        </authorList>
    </citation>
    <scope>NUCLEOTIDE SEQUENCE [LARGE SCALE GENOMIC DNA]</scope>
    <source>
        <strain evidence="2 3">ATCC 35071</strain>
    </source>
</reference>
<accession>A0A6P2CKE1</accession>
<dbReference type="Pfam" id="PF10739">
    <property type="entry name" value="DUF2550"/>
    <property type="match status" value="1"/>
</dbReference>
<protein>
    <submittedName>
        <fullName evidence="2">DUF2550 family protein</fullName>
    </submittedName>
</protein>
<keyword evidence="1" id="KW-0812">Transmembrane</keyword>
<dbReference type="AlphaFoldDB" id="A0A6P2CKE1"/>
<comment type="caution">
    <text evidence="2">The sequence shown here is derived from an EMBL/GenBank/DDBJ whole genome shotgun (WGS) entry which is preliminary data.</text>
</comment>
<organism evidence="2 3">
    <name type="scientific">Rhodococcus rhodnii</name>
    <dbReference type="NCBI Taxonomy" id="38312"/>
    <lineage>
        <taxon>Bacteria</taxon>
        <taxon>Bacillati</taxon>
        <taxon>Actinomycetota</taxon>
        <taxon>Actinomycetes</taxon>
        <taxon>Mycobacteriales</taxon>
        <taxon>Nocardiaceae</taxon>
        <taxon>Rhodococcus</taxon>
    </lineage>
</organism>
<dbReference type="EMBL" id="QRCM01000001">
    <property type="protein sequence ID" value="TXG91626.1"/>
    <property type="molecule type" value="Genomic_DNA"/>
</dbReference>